<evidence type="ECO:0000256" key="1">
    <source>
        <dbReference type="SAM" id="MobiDB-lite"/>
    </source>
</evidence>
<proteinExistence type="predicted"/>
<protein>
    <submittedName>
        <fullName evidence="2">Uncharacterized protein</fullName>
    </submittedName>
</protein>
<gene>
    <name evidence="2" type="ORF">TVY486_0300170</name>
</gene>
<feature type="region of interest" description="Disordered" evidence="1">
    <location>
        <begin position="481"/>
        <end position="502"/>
    </location>
</feature>
<evidence type="ECO:0000313" key="2">
    <source>
        <dbReference type="EMBL" id="CCC46823.1"/>
    </source>
</evidence>
<dbReference type="EMBL" id="HE573019">
    <property type="protein sequence ID" value="CCC46823.1"/>
    <property type="molecule type" value="Genomic_DNA"/>
</dbReference>
<sequence>MSLVNEWKNEWVTEEHVQRQRLVRSSLQRNLREVVNRRVTSSAVSPTVEVLDSCWARGQRVGGVHQAVPGCLVPYLFCALSNGEVCILNTSNFMKTYLFEDASVRRTERRRQGTMDVNTNNHSEGSTHRNRLAAIDCFATSRSTTKAESTTAPSADGDGETLVLLCGVSAGSVCTLMINSEAITHAPSSSLNTAAVQKVIELPTDDLLPERGSWEGLCVRFSPCGTRIIAVARARGSHSSTRASFRGSLEDEAQHAAFCCVLRHKEDAPSDVYITEKGWSSMPTPSGSTNAELLHIAWWDSDDSVLLSIWSDGTVSLMHVTLEGIAHTSAFKGSAQLPISRVTAATALPPSFHDNLPASRFLANTGPQLSSSVASVPNPSQEGLVAMVVDENVVVVFACCTLAEPPRKMAKSELVDANVGKGSALALHPMHQTYCSEDIPVRDVVLFDFLIPSALAVLLESGALLVLDAITMEPLATRSLPRLFPPQGGKTKRVQGEKGTGAGGDNVDADACRVFCVRLREKPMAVCLVEHNTAVVIRPS</sequence>
<organism evidence="2">
    <name type="scientific">Trypanosoma vivax (strain Y486)</name>
    <dbReference type="NCBI Taxonomy" id="1055687"/>
    <lineage>
        <taxon>Eukaryota</taxon>
        <taxon>Discoba</taxon>
        <taxon>Euglenozoa</taxon>
        <taxon>Kinetoplastea</taxon>
        <taxon>Metakinetoplastina</taxon>
        <taxon>Trypanosomatida</taxon>
        <taxon>Trypanosomatidae</taxon>
        <taxon>Trypanosoma</taxon>
        <taxon>Duttonella</taxon>
    </lineage>
</organism>
<dbReference type="AlphaFoldDB" id="G0TS97"/>
<accession>G0TS97</accession>
<dbReference type="VEuPathDB" id="TriTrypDB:TvY486_0300170"/>
<reference evidence="2" key="1">
    <citation type="journal article" date="2012" name="Proc. Natl. Acad. Sci. U.S.A.">
        <title>Antigenic diversity is generated by distinct evolutionary mechanisms in African trypanosome species.</title>
        <authorList>
            <person name="Jackson A.P."/>
            <person name="Berry A."/>
            <person name="Aslett M."/>
            <person name="Allison H.C."/>
            <person name="Burton P."/>
            <person name="Vavrova-Anderson J."/>
            <person name="Brown R."/>
            <person name="Browne H."/>
            <person name="Corton N."/>
            <person name="Hauser H."/>
            <person name="Gamble J."/>
            <person name="Gilderthorp R."/>
            <person name="Marcello L."/>
            <person name="McQuillan J."/>
            <person name="Otto T.D."/>
            <person name="Quail M.A."/>
            <person name="Sanders M.J."/>
            <person name="van Tonder A."/>
            <person name="Ginger M.L."/>
            <person name="Field M.C."/>
            <person name="Barry J.D."/>
            <person name="Hertz-Fowler C."/>
            <person name="Berriman M."/>
        </authorList>
    </citation>
    <scope>NUCLEOTIDE SEQUENCE</scope>
    <source>
        <strain evidence="2">Y486</strain>
    </source>
</reference>
<name>G0TS97_TRYVY</name>